<organism evidence="2 3">
    <name type="scientific">Haemaphysalis longicornis</name>
    <name type="common">Bush tick</name>
    <dbReference type="NCBI Taxonomy" id="44386"/>
    <lineage>
        <taxon>Eukaryota</taxon>
        <taxon>Metazoa</taxon>
        <taxon>Ecdysozoa</taxon>
        <taxon>Arthropoda</taxon>
        <taxon>Chelicerata</taxon>
        <taxon>Arachnida</taxon>
        <taxon>Acari</taxon>
        <taxon>Parasitiformes</taxon>
        <taxon>Ixodida</taxon>
        <taxon>Ixodoidea</taxon>
        <taxon>Ixodidae</taxon>
        <taxon>Haemaphysalinae</taxon>
        <taxon>Haemaphysalis</taxon>
    </lineage>
</organism>
<dbReference type="VEuPathDB" id="VectorBase:HLOH_050955"/>
<dbReference type="EMBL" id="JABSTR010000005">
    <property type="protein sequence ID" value="KAH9371764.1"/>
    <property type="molecule type" value="Genomic_DNA"/>
</dbReference>
<dbReference type="OrthoDB" id="7699931at2759"/>
<protein>
    <submittedName>
        <fullName evidence="2">Uncharacterized protein</fullName>
    </submittedName>
</protein>
<keyword evidence="3" id="KW-1185">Reference proteome</keyword>
<evidence type="ECO:0000313" key="3">
    <source>
        <dbReference type="Proteomes" id="UP000821853"/>
    </source>
</evidence>
<reference evidence="2 3" key="1">
    <citation type="journal article" date="2020" name="Cell">
        <title>Large-Scale Comparative Analyses of Tick Genomes Elucidate Their Genetic Diversity and Vector Capacities.</title>
        <authorList>
            <consortium name="Tick Genome and Microbiome Consortium (TIGMIC)"/>
            <person name="Jia N."/>
            <person name="Wang J."/>
            <person name="Shi W."/>
            <person name="Du L."/>
            <person name="Sun Y."/>
            <person name="Zhan W."/>
            <person name="Jiang J.F."/>
            <person name="Wang Q."/>
            <person name="Zhang B."/>
            <person name="Ji P."/>
            <person name="Bell-Sakyi L."/>
            <person name="Cui X.M."/>
            <person name="Yuan T.T."/>
            <person name="Jiang B.G."/>
            <person name="Yang W.F."/>
            <person name="Lam T.T."/>
            <person name="Chang Q.C."/>
            <person name="Ding S.J."/>
            <person name="Wang X.J."/>
            <person name="Zhu J.G."/>
            <person name="Ruan X.D."/>
            <person name="Zhao L."/>
            <person name="Wei J.T."/>
            <person name="Ye R.Z."/>
            <person name="Que T.C."/>
            <person name="Du C.H."/>
            <person name="Zhou Y.H."/>
            <person name="Cheng J.X."/>
            <person name="Dai P.F."/>
            <person name="Guo W.B."/>
            <person name="Han X.H."/>
            <person name="Huang E.J."/>
            <person name="Li L.F."/>
            <person name="Wei W."/>
            <person name="Gao Y.C."/>
            <person name="Liu J.Z."/>
            <person name="Shao H.Z."/>
            <person name="Wang X."/>
            <person name="Wang C.C."/>
            <person name="Yang T.C."/>
            <person name="Huo Q.B."/>
            <person name="Li W."/>
            <person name="Chen H.Y."/>
            <person name="Chen S.E."/>
            <person name="Zhou L.G."/>
            <person name="Ni X.B."/>
            <person name="Tian J.H."/>
            <person name="Sheng Y."/>
            <person name="Liu T."/>
            <person name="Pan Y.S."/>
            <person name="Xia L.Y."/>
            <person name="Li J."/>
            <person name="Zhao F."/>
            <person name="Cao W.C."/>
        </authorList>
    </citation>
    <scope>NUCLEOTIDE SEQUENCE [LARGE SCALE GENOMIC DNA]</scope>
    <source>
        <strain evidence="2">HaeL-2018</strain>
    </source>
</reference>
<dbReference type="Proteomes" id="UP000821853">
    <property type="component" value="Chromosome 3"/>
</dbReference>
<feature type="region of interest" description="Disordered" evidence="1">
    <location>
        <begin position="62"/>
        <end position="87"/>
    </location>
</feature>
<evidence type="ECO:0000256" key="1">
    <source>
        <dbReference type="SAM" id="MobiDB-lite"/>
    </source>
</evidence>
<comment type="caution">
    <text evidence="2">The sequence shown here is derived from an EMBL/GenBank/DDBJ whole genome shotgun (WGS) entry which is preliminary data.</text>
</comment>
<gene>
    <name evidence="2" type="ORF">HPB48_022555</name>
</gene>
<name>A0A9J6GBH4_HAELO</name>
<proteinExistence type="predicted"/>
<dbReference type="AlphaFoldDB" id="A0A9J6GBH4"/>
<sequence length="309" mass="34621">MRPRKRYLDDCDGATKDLPKTTRCRLMKCDQQDIACLASTGCHTAETSAQCSNNDVTQPCDFDGTISSDHNGSEERSPPLDDDATQLRDSDLNWSSAHIDNDEEPPLDDFGDCDATYWSYGHNDDEEPPPAPGCAQEDPDVLSPYDIMALTVNFAVEFGLPWRGVEALQKLICYILRRKDVPATKHLFKKFVGAGIEAARFHFYCDECMASISETSGRLVERNSQEGQCRECGKPYSGREMMRDGQFFVSLPLQRQLSSQLADKEVASALLDRLNVINQNPGEVESTADITDGDMYRRTRKKISEHDLT</sequence>
<evidence type="ECO:0000313" key="2">
    <source>
        <dbReference type="EMBL" id="KAH9371764.1"/>
    </source>
</evidence>
<accession>A0A9J6GBH4</accession>
<feature type="compositionally biased region" description="Basic and acidic residues" evidence="1">
    <location>
        <begin position="71"/>
        <end position="87"/>
    </location>
</feature>